<comment type="caution">
    <text evidence="1">The sequence shown here is derived from an EMBL/GenBank/DDBJ whole genome shotgun (WGS) entry which is preliminary data.</text>
</comment>
<proteinExistence type="predicted"/>
<dbReference type="Proteomes" id="UP000003416">
    <property type="component" value="Unassembled WGS sequence"/>
</dbReference>
<evidence type="ECO:0000313" key="2">
    <source>
        <dbReference type="Proteomes" id="UP000003416"/>
    </source>
</evidence>
<reference evidence="1 2" key="1">
    <citation type="submission" date="2011-02" db="EMBL/GenBank/DDBJ databases">
        <authorList>
            <person name="Weinstock G."/>
            <person name="Sodergren E."/>
            <person name="Clifton S."/>
            <person name="Fulton L."/>
            <person name="Fulton B."/>
            <person name="Courtney L."/>
            <person name="Fronick C."/>
            <person name="Harrison M."/>
            <person name="Strong C."/>
            <person name="Farmer C."/>
            <person name="Delahaunty K."/>
            <person name="Markovic C."/>
            <person name="Hall O."/>
            <person name="Minx P."/>
            <person name="Tomlinson C."/>
            <person name="Mitreva M."/>
            <person name="Hou S."/>
            <person name="Chen J."/>
            <person name="Wollam A."/>
            <person name="Pepin K.H."/>
            <person name="Johnson M."/>
            <person name="Bhonagiri V."/>
            <person name="Zhang X."/>
            <person name="Suruliraj S."/>
            <person name="Warren W."/>
            <person name="Chinwalla A."/>
            <person name="Mardis E.R."/>
            <person name="Wilson R.K."/>
        </authorList>
    </citation>
    <scope>NUCLEOTIDE SEQUENCE [LARGE SCALE GENOMIC DNA]</scope>
    <source>
        <strain evidence="1 2">YIT 12057</strain>
    </source>
</reference>
<sequence>MERHYRNFCSYLQECLNEVREQLEKFDPKLGLGEDNSVQNH</sequence>
<protein>
    <submittedName>
        <fullName evidence="1">Uncharacterized protein</fullName>
    </submittedName>
</protein>
<keyword evidence="2" id="KW-1185">Reference proteome</keyword>
<accession>F3PXS9</accession>
<dbReference type="AlphaFoldDB" id="F3PXS9"/>
<dbReference type="HOGENOM" id="CLU_3265668_0_0_10"/>
<evidence type="ECO:0000313" key="1">
    <source>
        <dbReference type="EMBL" id="EGF51661.1"/>
    </source>
</evidence>
<gene>
    <name evidence="1" type="ORF">HMPREF9446_03577</name>
</gene>
<name>F3PXS9_9BACE</name>
<organism evidence="1 2">
    <name type="scientific">Bacteroides fluxus YIT 12057</name>
    <dbReference type="NCBI Taxonomy" id="763034"/>
    <lineage>
        <taxon>Bacteria</taxon>
        <taxon>Pseudomonadati</taxon>
        <taxon>Bacteroidota</taxon>
        <taxon>Bacteroidia</taxon>
        <taxon>Bacteroidales</taxon>
        <taxon>Bacteroidaceae</taxon>
        <taxon>Bacteroides</taxon>
    </lineage>
</organism>
<dbReference type="EMBL" id="AFBN01000099">
    <property type="protein sequence ID" value="EGF51661.1"/>
    <property type="molecule type" value="Genomic_DNA"/>
</dbReference>
<dbReference type="STRING" id="763034.HMPREF9446_03577"/>